<dbReference type="Proteomes" id="UP001210925">
    <property type="component" value="Unassembled WGS sequence"/>
</dbReference>
<name>A0AAD5UKZ6_9FUNG</name>
<proteinExistence type="predicted"/>
<dbReference type="EMBL" id="JADGKB010000036">
    <property type="protein sequence ID" value="KAJ3257639.1"/>
    <property type="molecule type" value="Genomic_DNA"/>
</dbReference>
<comment type="caution">
    <text evidence="2">The sequence shown here is derived from an EMBL/GenBank/DDBJ whole genome shotgun (WGS) entry which is preliminary data.</text>
</comment>
<dbReference type="SUPFAM" id="SSF52833">
    <property type="entry name" value="Thioredoxin-like"/>
    <property type="match status" value="1"/>
</dbReference>
<evidence type="ECO:0000259" key="1">
    <source>
        <dbReference type="Pfam" id="PF00085"/>
    </source>
</evidence>
<evidence type="ECO:0000313" key="2">
    <source>
        <dbReference type="EMBL" id="KAJ3257639.1"/>
    </source>
</evidence>
<dbReference type="AlphaFoldDB" id="A0AAD5UKZ6"/>
<dbReference type="InterPro" id="IPR036249">
    <property type="entry name" value="Thioredoxin-like_sf"/>
</dbReference>
<sequence length="419" mass="48385">MSFEEKTKTGVTLIYYYITIQPEPFTHSFGANVKYYEIDVDSVTEKLPITRENCPCLQWFVEGRPFETFFNVDVLKAKEIYEKIIDEMEFPKKYDYFVQSAEIRIAYFYAGWAKINQAVTERAKKMSNPNHVLFLNVDDHDCQDLANSLEIASFPWFRLYLNGKLLLETSEPNAAERMCEEYKKNGMVANAEIINRNKQSPKKGKTKNKGGRIMEVKGYKDYMEQLKNQLVIVYLHVKSNVEDDIKILDNLGFIHLDATFLMVDADKIENKEIVDLLQPDQYPFLRLHDKVNNEYIEVTLTTMRIILNEYKILQETRAKINRDKELYPQEVKHIEERFKSIPNLLKAGKSIPNLKYGIQASLSHIAGSSAKQSPVSLSSSSSRSSVVRGASNQLPMLSLVISKIAVKNYISILRLHQLH</sequence>
<dbReference type="InterPro" id="IPR013766">
    <property type="entry name" value="Thioredoxin_domain"/>
</dbReference>
<reference evidence="2" key="1">
    <citation type="submission" date="2020-05" db="EMBL/GenBank/DDBJ databases">
        <title>Phylogenomic resolution of chytrid fungi.</title>
        <authorList>
            <person name="Stajich J.E."/>
            <person name="Amses K."/>
            <person name="Simmons R."/>
            <person name="Seto K."/>
            <person name="Myers J."/>
            <person name="Bonds A."/>
            <person name="Quandt C.A."/>
            <person name="Barry K."/>
            <person name="Liu P."/>
            <person name="Grigoriev I."/>
            <person name="Longcore J.E."/>
            <person name="James T.Y."/>
        </authorList>
    </citation>
    <scope>NUCLEOTIDE SEQUENCE</scope>
    <source>
        <strain evidence="2">PLAUS21</strain>
    </source>
</reference>
<accession>A0AAD5UKZ6</accession>
<protein>
    <recommendedName>
        <fullName evidence="1">Thioredoxin domain-containing protein</fullName>
    </recommendedName>
</protein>
<keyword evidence="3" id="KW-1185">Reference proteome</keyword>
<gene>
    <name evidence="2" type="ORF">HK103_004411</name>
</gene>
<dbReference type="Gene3D" id="3.40.30.10">
    <property type="entry name" value="Glutaredoxin"/>
    <property type="match status" value="1"/>
</dbReference>
<dbReference type="Pfam" id="PF00085">
    <property type="entry name" value="Thioredoxin"/>
    <property type="match status" value="1"/>
</dbReference>
<evidence type="ECO:0000313" key="3">
    <source>
        <dbReference type="Proteomes" id="UP001210925"/>
    </source>
</evidence>
<feature type="domain" description="Thioredoxin" evidence="1">
    <location>
        <begin position="92"/>
        <end position="179"/>
    </location>
</feature>
<organism evidence="2 3">
    <name type="scientific">Boothiomyces macroporosus</name>
    <dbReference type="NCBI Taxonomy" id="261099"/>
    <lineage>
        <taxon>Eukaryota</taxon>
        <taxon>Fungi</taxon>
        <taxon>Fungi incertae sedis</taxon>
        <taxon>Chytridiomycota</taxon>
        <taxon>Chytridiomycota incertae sedis</taxon>
        <taxon>Chytridiomycetes</taxon>
        <taxon>Rhizophydiales</taxon>
        <taxon>Terramycetaceae</taxon>
        <taxon>Boothiomyces</taxon>
    </lineage>
</organism>